<dbReference type="AlphaFoldDB" id="A0A067QJE1"/>
<evidence type="ECO:0000256" key="10">
    <source>
        <dbReference type="SAM" id="MobiDB-lite"/>
    </source>
</evidence>
<evidence type="ECO:0000256" key="4">
    <source>
        <dbReference type="ARBA" id="ARBA00023001"/>
    </source>
</evidence>
<dbReference type="Proteomes" id="UP000027135">
    <property type="component" value="Unassembled WGS sequence"/>
</dbReference>
<keyword evidence="5 8" id="KW-0119">Carbohydrate metabolism</keyword>
<dbReference type="PROSITE" id="PS00592">
    <property type="entry name" value="GH9_2"/>
    <property type="match status" value="1"/>
</dbReference>
<evidence type="ECO:0000256" key="8">
    <source>
        <dbReference type="PROSITE-ProRule" id="PRU10059"/>
    </source>
</evidence>
<organism evidence="12 13">
    <name type="scientific">Zootermopsis nevadensis</name>
    <name type="common">Dampwood termite</name>
    <dbReference type="NCBI Taxonomy" id="136037"/>
    <lineage>
        <taxon>Eukaryota</taxon>
        <taxon>Metazoa</taxon>
        <taxon>Ecdysozoa</taxon>
        <taxon>Arthropoda</taxon>
        <taxon>Hexapoda</taxon>
        <taxon>Insecta</taxon>
        <taxon>Pterygota</taxon>
        <taxon>Neoptera</taxon>
        <taxon>Polyneoptera</taxon>
        <taxon>Dictyoptera</taxon>
        <taxon>Blattodea</taxon>
        <taxon>Blattoidea</taxon>
        <taxon>Termitoidae</taxon>
        <taxon>Termopsidae</taxon>
        <taxon>Zootermopsis</taxon>
    </lineage>
</organism>
<keyword evidence="3 8" id="KW-0378">Hydrolase</keyword>
<proteinExistence type="inferred from homology"/>
<dbReference type="SUPFAM" id="SSF48208">
    <property type="entry name" value="Six-hairpin glycosidases"/>
    <property type="match status" value="1"/>
</dbReference>
<reference evidence="12 13" key="1">
    <citation type="journal article" date="2014" name="Nat. Commun.">
        <title>Molecular traces of alternative social organization in a termite genome.</title>
        <authorList>
            <person name="Terrapon N."/>
            <person name="Li C."/>
            <person name="Robertson H.M."/>
            <person name="Ji L."/>
            <person name="Meng X."/>
            <person name="Booth W."/>
            <person name="Chen Z."/>
            <person name="Childers C.P."/>
            <person name="Glastad K.M."/>
            <person name="Gokhale K."/>
            <person name="Gowin J."/>
            <person name="Gronenberg W."/>
            <person name="Hermansen R.A."/>
            <person name="Hu H."/>
            <person name="Hunt B.G."/>
            <person name="Huylmans A.K."/>
            <person name="Khalil S.M."/>
            <person name="Mitchell R.D."/>
            <person name="Munoz-Torres M.C."/>
            <person name="Mustard J.A."/>
            <person name="Pan H."/>
            <person name="Reese J.T."/>
            <person name="Scharf M.E."/>
            <person name="Sun F."/>
            <person name="Vogel H."/>
            <person name="Xiao J."/>
            <person name="Yang W."/>
            <person name="Yang Z."/>
            <person name="Yang Z."/>
            <person name="Zhou J."/>
            <person name="Zhu J."/>
            <person name="Brent C.S."/>
            <person name="Elsik C.G."/>
            <person name="Goodisman M.A."/>
            <person name="Liberles D.A."/>
            <person name="Roe R.M."/>
            <person name="Vargo E.L."/>
            <person name="Vilcinskas A."/>
            <person name="Wang J."/>
            <person name="Bornberg-Bauer E."/>
            <person name="Korb J."/>
            <person name="Zhang G."/>
            <person name="Liebig J."/>
        </authorList>
    </citation>
    <scope>NUCLEOTIDE SEQUENCE [LARGE SCALE GENOMIC DNA]</scope>
    <source>
        <tissue evidence="12">Whole organism</tissue>
    </source>
</reference>
<dbReference type="EC" id="3.2.1.4" evidence="9"/>
<comment type="similarity">
    <text evidence="2 8 9">Belongs to the glycosyl hydrolase 9 (cellulase E) family.</text>
</comment>
<evidence type="ECO:0000313" key="12">
    <source>
        <dbReference type="EMBL" id="KDR09075.1"/>
    </source>
</evidence>
<sequence>MAMSEKSFDTELFIMEIEQRAALRNSASAYTAFVHSLKCLKIILRMLVAFNTVAGVENPVGMTAPQVDRKTGLHERGDMSSVQKTTELEDLGASGGAFYRQFFKTQIDYILGDSGRSFVVGFGKNPPTHPHHRSRDIESESTY</sequence>
<protein>
    <recommendedName>
        <fullName evidence="9">Endoglucanase</fullName>
        <ecNumber evidence="9">3.2.1.4</ecNumber>
    </recommendedName>
</protein>
<feature type="domain" description="Glycoside hydrolase family 9" evidence="11">
    <location>
        <begin position="96"/>
        <end position="138"/>
    </location>
</feature>
<dbReference type="GO" id="GO:0008810">
    <property type="term" value="F:cellulase activity"/>
    <property type="evidence" value="ECO:0007669"/>
    <property type="project" value="UniProtKB-EC"/>
</dbReference>
<dbReference type="EMBL" id="KK853277">
    <property type="protein sequence ID" value="KDR09075.1"/>
    <property type="molecule type" value="Genomic_DNA"/>
</dbReference>
<accession>A0A067QJE1</accession>
<dbReference type="InterPro" id="IPR008928">
    <property type="entry name" value="6-hairpin_glycosidase_sf"/>
</dbReference>
<evidence type="ECO:0000256" key="7">
    <source>
        <dbReference type="ARBA" id="ARBA00023326"/>
    </source>
</evidence>
<keyword evidence="4 9" id="KW-0136">Cellulose degradation</keyword>
<name>A0A067QJE1_ZOONE</name>
<keyword evidence="7 8" id="KW-0624">Polysaccharide degradation</keyword>
<evidence type="ECO:0000313" key="13">
    <source>
        <dbReference type="Proteomes" id="UP000027135"/>
    </source>
</evidence>
<dbReference type="PANTHER" id="PTHR22298">
    <property type="entry name" value="ENDO-1,4-BETA-GLUCANASE"/>
    <property type="match status" value="1"/>
</dbReference>
<comment type="catalytic activity">
    <reaction evidence="1 9">
        <text>Endohydrolysis of (1-&gt;4)-beta-D-glucosidic linkages in cellulose, lichenin and cereal beta-D-glucans.</text>
        <dbReference type="EC" id="3.2.1.4"/>
    </reaction>
</comment>
<dbReference type="Gene3D" id="1.50.10.10">
    <property type="match status" value="1"/>
</dbReference>
<feature type="region of interest" description="Disordered" evidence="10">
    <location>
        <begin position="122"/>
        <end position="143"/>
    </location>
</feature>
<dbReference type="InterPro" id="IPR001701">
    <property type="entry name" value="Glyco_hydro_9"/>
</dbReference>
<evidence type="ECO:0000256" key="9">
    <source>
        <dbReference type="RuleBase" id="RU361166"/>
    </source>
</evidence>
<feature type="active site" evidence="8">
    <location>
        <position position="131"/>
    </location>
</feature>
<evidence type="ECO:0000256" key="1">
    <source>
        <dbReference type="ARBA" id="ARBA00000966"/>
    </source>
</evidence>
<dbReference type="InterPro" id="IPR018221">
    <property type="entry name" value="Glyco_hydro_9_His_AS"/>
</dbReference>
<evidence type="ECO:0000256" key="2">
    <source>
        <dbReference type="ARBA" id="ARBA00007072"/>
    </source>
</evidence>
<evidence type="ECO:0000256" key="6">
    <source>
        <dbReference type="ARBA" id="ARBA00023295"/>
    </source>
</evidence>
<keyword evidence="6 8" id="KW-0326">Glycosidase</keyword>
<evidence type="ECO:0000256" key="3">
    <source>
        <dbReference type="ARBA" id="ARBA00022801"/>
    </source>
</evidence>
<dbReference type="GO" id="GO:0030245">
    <property type="term" value="P:cellulose catabolic process"/>
    <property type="evidence" value="ECO:0007669"/>
    <property type="project" value="UniProtKB-KW"/>
</dbReference>
<dbReference type="InParanoid" id="A0A067QJE1"/>
<evidence type="ECO:0000259" key="11">
    <source>
        <dbReference type="Pfam" id="PF00759"/>
    </source>
</evidence>
<dbReference type="Pfam" id="PF00759">
    <property type="entry name" value="Glyco_hydro_9"/>
    <property type="match status" value="1"/>
</dbReference>
<gene>
    <name evidence="12" type="ORF">L798_01348</name>
</gene>
<evidence type="ECO:0000256" key="5">
    <source>
        <dbReference type="ARBA" id="ARBA00023277"/>
    </source>
</evidence>
<dbReference type="InterPro" id="IPR012341">
    <property type="entry name" value="6hp_glycosidase-like_sf"/>
</dbReference>
<keyword evidence="13" id="KW-1185">Reference proteome</keyword>